<evidence type="ECO:0000313" key="2">
    <source>
        <dbReference type="Proteomes" id="UP001596353"/>
    </source>
</evidence>
<dbReference type="PANTHER" id="PTHR37816:SF1">
    <property type="entry name" value="TOXIN"/>
    <property type="match status" value="1"/>
</dbReference>
<dbReference type="Gene3D" id="3.40.50.300">
    <property type="entry name" value="P-loop containing nucleotide triphosphate hydrolases"/>
    <property type="match status" value="1"/>
</dbReference>
<dbReference type="EMBL" id="JBHSWG010000001">
    <property type="protein sequence ID" value="MFC6761173.1"/>
    <property type="molecule type" value="Genomic_DNA"/>
</dbReference>
<sequence length="173" mass="19645">MKKIIVTGANGVGKSHFANKLALARPEISVISFDAIKLRTGWQQRPRSEIDASLARVLETEAWILEGGPSLLSQAVGAADALVWLDPPEYVRVWQMAARPWKFFGKTRPELPSGNVDWPLQQYKFAIERLRNRSKFRTSISEVFGRADIQQKWRCRTADDRINVLTHWADASV</sequence>
<organism evidence="1 2">
    <name type="scientific">Sulfitobacter porphyrae</name>
    <dbReference type="NCBI Taxonomy" id="1246864"/>
    <lineage>
        <taxon>Bacteria</taxon>
        <taxon>Pseudomonadati</taxon>
        <taxon>Pseudomonadota</taxon>
        <taxon>Alphaproteobacteria</taxon>
        <taxon>Rhodobacterales</taxon>
        <taxon>Roseobacteraceae</taxon>
        <taxon>Sulfitobacter</taxon>
    </lineage>
</organism>
<dbReference type="InterPro" id="IPR027417">
    <property type="entry name" value="P-loop_NTPase"/>
</dbReference>
<dbReference type="Proteomes" id="UP001596353">
    <property type="component" value="Unassembled WGS sequence"/>
</dbReference>
<protein>
    <submittedName>
        <fullName evidence="1">DNA topology modulation protein FlaR</fullName>
    </submittedName>
</protein>
<reference evidence="2" key="1">
    <citation type="journal article" date="2019" name="Int. J. Syst. Evol. Microbiol.">
        <title>The Global Catalogue of Microorganisms (GCM) 10K type strain sequencing project: providing services to taxonomists for standard genome sequencing and annotation.</title>
        <authorList>
            <consortium name="The Broad Institute Genomics Platform"/>
            <consortium name="The Broad Institute Genome Sequencing Center for Infectious Disease"/>
            <person name="Wu L."/>
            <person name="Ma J."/>
        </authorList>
    </citation>
    <scope>NUCLEOTIDE SEQUENCE [LARGE SCALE GENOMIC DNA]</scope>
    <source>
        <strain evidence="2">CCUG 66188</strain>
    </source>
</reference>
<dbReference type="SUPFAM" id="SSF52540">
    <property type="entry name" value="P-loop containing nucleoside triphosphate hydrolases"/>
    <property type="match status" value="1"/>
</dbReference>
<proteinExistence type="predicted"/>
<name>A0ABW2B742_9RHOB</name>
<gene>
    <name evidence="1" type="ORF">ACFQFQ_19590</name>
</gene>
<comment type="caution">
    <text evidence="1">The sequence shown here is derived from an EMBL/GenBank/DDBJ whole genome shotgun (WGS) entry which is preliminary data.</text>
</comment>
<keyword evidence="2" id="KW-1185">Reference proteome</keyword>
<dbReference type="InterPro" id="IPR052922">
    <property type="entry name" value="Cytidylate_Kinase-2"/>
</dbReference>
<evidence type="ECO:0000313" key="1">
    <source>
        <dbReference type="EMBL" id="MFC6761173.1"/>
    </source>
</evidence>
<accession>A0ABW2B742</accession>
<dbReference type="PANTHER" id="PTHR37816">
    <property type="entry name" value="YALI0E33011P"/>
    <property type="match status" value="1"/>
</dbReference>